<gene>
    <name evidence="1" type="ORF">ANN_24190</name>
</gene>
<dbReference type="Proteomes" id="UP001148838">
    <property type="component" value="Unassembled WGS sequence"/>
</dbReference>
<accession>A0ABQ8S352</accession>
<reference evidence="1 2" key="1">
    <citation type="journal article" date="2022" name="Allergy">
        <title>Genome assembly and annotation of Periplaneta americana reveal a comprehensive cockroach allergen profile.</title>
        <authorList>
            <person name="Wang L."/>
            <person name="Xiong Q."/>
            <person name="Saelim N."/>
            <person name="Wang L."/>
            <person name="Nong W."/>
            <person name="Wan A.T."/>
            <person name="Shi M."/>
            <person name="Liu X."/>
            <person name="Cao Q."/>
            <person name="Hui J.H.L."/>
            <person name="Sookrung N."/>
            <person name="Leung T.F."/>
            <person name="Tungtrongchitr A."/>
            <person name="Tsui S.K.W."/>
        </authorList>
    </citation>
    <scope>NUCLEOTIDE SEQUENCE [LARGE SCALE GENOMIC DNA]</scope>
    <source>
        <strain evidence="1">PWHHKU_190912</strain>
    </source>
</reference>
<keyword evidence="2" id="KW-1185">Reference proteome</keyword>
<evidence type="ECO:0000313" key="2">
    <source>
        <dbReference type="Proteomes" id="UP001148838"/>
    </source>
</evidence>
<dbReference type="EMBL" id="JAJSOF020000037">
    <property type="protein sequence ID" value="KAJ4428175.1"/>
    <property type="molecule type" value="Genomic_DNA"/>
</dbReference>
<protein>
    <submittedName>
        <fullName evidence="1">Uncharacterized protein</fullName>
    </submittedName>
</protein>
<organism evidence="1 2">
    <name type="scientific">Periplaneta americana</name>
    <name type="common">American cockroach</name>
    <name type="synonym">Blatta americana</name>
    <dbReference type="NCBI Taxonomy" id="6978"/>
    <lineage>
        <taxon>Eukaryota</taxon>
        <taxon>Metazoa</taxon>
        <taxon>Ecdysozoa</taxon>
        <taxon>Arthropoda</taxon>
        <taxon>Hexapoda</taxon>
        <taxon>Insecta</taxon>
        <taxon>Pterygota</taxon>
        <taxon>Neoptera</taxon>
        <taxon>Polyneoptera</taxon>
        <taxon>Dictyoptera</taxon>
        <taxon>Blattodea</taxon>
        <taxon>Blattoidea</taxon>
        <taxon>Blattidae</taxon>
        <taxon>Blattinae</taxon>
        <taxon>Periplaneta</taxon>
    </lineage>
</organism>
<proteinExistence type="predicted"/>
<name>A0ABQ8S352_PERAM</name>
<evidence type="ECO:0000313" key="1">
    <source>
        <dbReference type="EMBL" id="KAJ4428175.1"/>
    </source>
</evidence>
<comment type="caution">
    <text evidence="1">The sequence shown here is derived from an EMBL/GenBank/DDBJ whole genome shotgun (WGS) entry which is preliminary data.</text>
</comment>
<sequence>MEGLCEGDNEPPGSLKTIMTRWYNDESSGDENSVVEQHGISPETTQDINFKQGTNTHIQSEMWLSSEYHTPPSTNVHSEI</sequence>